<dbReference type="OrthoDB" id="9780310at2"/>
<protein>
    <recommendedName>
        <fullName evidence="3">DUF72 domain-containing protein</fullName>
    </recommendedName>
</protein>
<dbReference type="KEGG" id="aft:BBF96_08545"/>
<evidence type="ECO:0008006" key="3">
    <source>
        <dbReference type="Google" id="ProtNLM"/>
    </source>
</evidence>
<evidence type="ECO:0000313" key="1">
    <source>
        <dbReference type="EMBL" id="AZR73426.1"/>
    </source>
</evidence>
<dbReference type="InterPro" id="IPR036520">
    <property type="entry name" value="UPF0759_sf"/>
</dbReference>
<proteinExistence type="predicted"/>
<dbReference type="AlphaFoldDB" id="A0A3Q9HQM4"/>
<dbReference type="Proteomes" id="UP000267250">
    <property type="component" value="Chromosome"/>
</dbReference>
<dbReference type="PANTHER" id="PTHR30348:SF13">
    <property type="entry name" value="UPF0759 PROTEIN YUNF"/>
    <property type="match status" value="1"/>
</dbReference>
<organism evidence="1 2">
    <name type="scientific">Anoxybacter fermentans</name>
    <dbReference type="NCBI Taxonomy" id="1323375"/>
    <lineage>
        <taxon>Bacteria</taxon>
        <taxon>Bacillati</taxon>
        <taxon>Bacillota</taxon>
        <taxon>Clostridia</taxon>
        <taxon>Halanaerobiales</taxon>
        <taxon>Anoxybacter</taxon>
    </lineage>
</organism>
<dbReference type="RefSeq" id="WP_127016766.1">
    <property type="nucleotide sequence ID" value="NZ_CP016379.1"/>
</dbReference>
<sequence length="256" mass="30590">MIIIGTSGYSYNDWVGPVYPEGIDKKDLLSYYAREFKMTEINFTYYQMPNKFIFYHMQKKTPDDFIFIIKAHQSMTHKIGRDIPFKEFMEACEPLIEANKFGGILAQFPSRFRNEQKNREYLARLRDHIPDYPIFVEFRHNSWMKEPVFEFLSRLNLSFVSVDEPQLPELLPPVFKATTDLGYIRFHGRNAEKWWKHDHAYERYNYLYSLKELGEWVKKIQALEKQLTRVYISMNNHFQGKAVVNARQLAVMLKGE</sequence>
<accession>A0A3Q9HQM4</accession>
<reference evidence="1 2" key="1">
    <citation type="submission" date="2016-07" db="EMBL/GenBank/DDBJ databases">
        <title>Genome and transcriptome analysis of iron-reducing fermentative bacteria Anoxybacter fermentans.</title>
        <authorList>
            <person name="Zeng X."/>
            <person name="Shao Z."/>
        </authorList>
    </citation>
    <scope>NUCLEOTIDE SEQUENCE [LARGE SCALE GENOMIC DNA]</scope>
    <source>
        <strain evidence="1 2">DY22613</strain>
    </source>
</reference>
<name>A0A3Q9HQM4_9FIRM</name>
<dbReference type="Gene3D" id="3.20.20.410">
    <property type="entry name" value="Protein of unknown function UPF0759"/>
    <property type="match status" value="1"/>
</dbReference>
<evidence type="ECO:0000313" key="2">
    <source>
        <dbReference type="Proteomes" id="UP000267250"/>
    </source>
</evidence>
<dbReference type="Pfam" id="PF01904">
    <property type="entry name" value="DUF72"/>
    <property type="match status" value="1"/>
</dbReference>
<keyword evidence="2" id="KW-1185">Reference proteome</keyword>
<dbReference type="PANTHER" id="PTHR30348">
    <property type="entry name" value="UNCHARACTERIZED PROTEIN YECE"/>
    <property type="match status" value="1"/>
</dbReference>
<dbReference type="InterPro" id="IPR002763">
    <property type="entry name" value="DUF72"/>
</dbReference>
<dbReference type="SUPFAM" id="SSF117396">
    <property type="entry name" value="TM1631-like"/>
    <property type="match status" value="1"/>
</dbReference>
<gene>
    <name evidence="1" type="ORF">BBF96_08545</name>
</gene>
<dbReference type="EMBL" id="CP016379">
    <property type="protein sequence ID" value="AZR73426.1"/>
    <property type="molecule type" value="Genomic_DNA"/>
</dbReference>